<gene>
    <name evidence="7" type="ORF">AX018_106036</name>
</gene>
<reference evidence="7 8" key="1">
    <citation type="submission" date="2018-06" db="EMBL/GenBank/DDBJ databases">
        <title>Genomic Encyclopedia of Archaeal and Bacterial Type Strains, Phase II (KMG-II): from individual species to whole genera.</title>
        <authorList>
            <person name="Goeker M."/>
        </authorList>
    </citation>
    <scope>NUCLEOTIDE SEQUENCE [LARGE SCALE GENOMIC DNA]</scope>
    <source>
        <strain evidence="7 8">CFPB 3232</strain>
    </source>
</reference>
<keyword evidence="8" id="KW-1185">Reference proteome</keyword>
<sequence length="169" mass="18096">MSFCIARFDPGAKYQGYNQFDCQHAVINKFVKDSLKKQVKQGLSVAYALLEDDGTTQRFAGFFTIASHTIALSALGALQRGGLPKTIPCVRLIMLGVHHADAGQGLGLQLMNHALDIVKVGAQSIGSYGLYLDADAGAFGFYQKLGFVPLEGDKSPAPSPMFLPMSSIP</sequence>
<evidence type="ECO:0000259" key="6">
    <source>
        <dbReference type="PROSITE" id="PS51186"/>
    </source>
</evidence>
<name>A0A328YUR3_9BURK</name>
<dbReference type="GO" id="GO:0016747">
    <property type="term" value="F:acyltransferase activity, transferring groups other than amino-acyl groups"/>
    <property type="evidence" value="ECO:0007669"/>
    <property type="project" value="InterPro"/>
</dbReference>
<dbReference type="Gene3D" id="3.40.630.30">
    <property type="match status" value="1"/>
</dbReference>
<comment type="catalytic activity">
    <reaction evidence="5">
        <text>glycyl-tRNA(Gly) + acetyl-CoA = N-acetylglycyl-tRNA(Gly) + CoA + H(+)</text>
        <dbReference type="Rhea" id="RHEA:81867"/>
        <dbReference type="Rhea" id="RHEA-COMP:9683"/>
        <dbReference type="Rhea" id="RHEA-COMP:19766"/>
        <dbReference type="ChEBI" id="CHEBI:15378"/>
        <dbReference type="ChEBI" id="CHEBI:57287"/>
        <dbReference type="ChEBI" id="CHEBI:57288"/>
        <dbReference type="ChEBI" id="CHEBI:78522"/>
        <dbReference type="ChEBI" id="CHEBI:232036"/>
    </reaction>
</comment>
<protein>
    <submittedName>
        <fullName evidence="7">Acetyltransferase (GNAT) family protein</fullName>
    </submittedName>
</protein>
<dbReference type="AlphaFoldDB" id="A0A328YUR3"/>
<dbReference type="PANTHER" id="PTHR36449">
    <property type="entry name" value="ACETYLTRANSFERASE-RELATED"/>
    <property type="match status" value="1"/>
</dbReference>
<evidence type="ECO:0000256" key="1">
    <source>
        <dbReference type="ARBA" id="ARBA00022491"/>
    </source>
</evidence>
<dbReference type="InterPro" id="IPR000182">
    <property type="entry name" value="GNAT_dom"/>
</dbReference>
<evidence type="ECO:0000313" key="7">
    <source>
        <dbReference type="EMBL" id="RAR75922.1"/>
    </source>
</evidence>
<evidence type="ECO:0000256" key="5">
    <source>
        <dbReference type="ARBA" id="ARBA00049880"/>
    </source>
</evidence>
<dbReference type="PANTHER" id="PTHR36449:SF1">
    <property type="entry name" value="ACETYLTRANSFERASE"/>
    <property type="match status" value="1"/>
</dbReference>
<evidence type="ECO:0000256" key="4">
    <source>
        <dbReference type="ARBA" id="ARBA00023315"/>
    </source>
</evidence>
<evidence type="ECO:0000256" key="3">
    <source>
        <dbReference type="ARBA" id="ARBA00022679"/>
    </source>
</evidence>
<dbReference type="InterPro" id="IPR016181">
    <property type="entry name" value="Acyl_CoA_acyltransferase"/>
</dbReference>
<accession>A0A328YUR3</accession>
<keyword evidence="4" id="KW-0012">Acyltransferase</keyword>
<evidence type="ECO:0000313" key="8">
    <source>
        <dbReference type="Proteomes" id="UP000248856"/>
    </source>
</evidence>
<dbReference type="Proteomes" id="UP000248856">
    <property type="component" value="Unassembled WGS sequence"/>
</dbReference>
<dbReference type="EMBL" id="QLTA01000060">
    <property type="protein sequence ID" value="RAR75922.1"/>
    <property type="molecule type" value="Genomic_DNA"/>
</dbReference>
<dbReference type="SUPFAM" id="SSF55729">
    <property type="entry name" value="Acyl-CoA N-acyltransferases (Nat)"/>
    <property type="match status" value="1"/>
</dbReference>
<keyword evidence="1" id="KW-0678">Repressor</keyword>
<organism evidence="7 8">
    <name type="scientific">Paracidovorax anthurii</name>
    <dbReference type="NCBI Taxonomy" id="78229"/>
    <lineage>
        <taxon>Bacteria</taxon>
        <taxon>Pseudomonadati</taxon>
        <taxon>Pseudomonadota</taxon>
        <taxon>Betaproteobacteria</taxon>
        <taxon>Burkholderiales</taxon>
        <taxon>Comamonadaceae</taxon>
        <taxon>Paracidovorax</taxon>
    </lineage>
</organism>
<comment type="caution">
    <text evidence="7">The sequence shown here is derived from an EMBL/GenBank/DDBJ whole genome shotgun (WGS) entry which is preliminary data.</text>
</comment>
<feature type="domain" description="N-acetyltransferase" evidence="6">
    <location>
        <begin position="12"/>
        <end position="166"/>
    </location>
</feature>
<dbReference type="Pfam" id="PF13508">
    <property type="entry name" value="Acetyltransf_7"/>
    <property type="match status" value="1"/>
</dbReference>
<keyword evidence="3 7" id="KW-0808">Transferase</keyword>
<proteinExistence type="predicted"/>
<dbReference type="OrthoDB" id="9799147at2"/>
<evidence type="ECO:0000256" key="2">
    <source>
        <dbReference type="ARBA" id="ARBA00022649"/>
    </source>
</evidence>
<keyword evidence="2" id="KW-1277">Toxin-antitoxin system</keyword>
<dbReference type="RefSeq" id="WP_111881591.1">
    <property type="nucleotide sequence ID" value="NZ_CBCSGC010000042.1"/>
</dbReference>
<dbReference type="PROSITE" id="PS51186">
    <property type="entry name" value="GNAT"/>
    <property type="match status" value="1"/>
</dbReference>